<feature type="domain" description="Peptidase C14 caspase" evidence="3">
    <location>
        <begin position="736"/>
        <end position="1007"/>
    </location>
</feature>
<dbReference type="Gene3D" id="3.40.50.1460">
    <property type="match status" value="1"/>
</dbReference>
<dbReference type="GO" id="GO:0004197">
    <property type="term" value="F:cysteine-type endopeptidase activity"/>
    <property type="evidence" value="ECO:0007669"/>
    <property type="project" value="InterPro"/>
</dbReference>
<sequence>MLGYPDGWVAMLNLGWKKNTPMAFQLDKTGVAALGANDAGDRLATLGHDGRLTLWRLGFAGCDQTELLTKWCKNLQLQEREAVAHLDGVARPADVRRLLVAPDGAWVAWLGADGAWQRWFVASGQRESVAQVGRVGDLDAAGRTLLTERGVWDLAQTPPEPLRAWSDPDASAVALSPAGDVAFLAISATEGARIELRDVASGTLLETVRPRSWPIVTTTSMHAGQMMLVGKRQTGQWDLRAPAFEAQAAVNPPQAIHLQARESGMDMAMRWEAGAWFGPLSEQAAQTQKPVMGVWSASALSQDGRVALGDWRGQVTIRSVQGDAPARTLRVEPGAAVRDLLFLPDHPTVDLVAALGDGRVVAWGKSDSEPLWSRSQTWYNPQHVKLATDARGARLALGPVRDAKGAFWNPYIPVIRLLDPATGAVERDMQPAWGLGDATHLALSPDGALLAAGVKSGELTLFDVASGVAQAHFSAHDVAIQSLGFIDDGARLFTAGADGAVKLWSVRSPAPMATPFPNFLQQQFLRAFGLFRWTHHVATLIGAGEKDHIIATDDGYYSVSPGALRALALTQGGKAFDFESFDLYMNRPDVVLERLGYASERRLAVLRAAHVKRLKREGVMALTPHQALKRPKLRLTRDLSAVSEAEHVTLSLEAQSGDAPLKRLRVWVNSVPEASVDGREMSADAWQGDITVGLAPGENRIQVAAEDARGVLSARRTIVVNSSLSAPQPDLYIMAVGVSRYKRPGLNLTYAAKDARDLTMLFQSLEGKLYQRVHVALVDNDKVERQSVRRTAAQFFAPARASDQAILFFAGHGVLDDELDYWFGAHSLDPDNPAEAGIAYAEIPALLAQTRARNRLILIDSCHAGEVDPELDVLPDPDVLEAEEEEAEELAGRGLKRHLKRFAARSAGRVGRVGLGASFHAMQRLFSNLEADAGAVVLAAAGGVEYALESAQWSNGVFTYALREGLESGRADADDDGQIRVSELRDWLARRVRELTYNQQHPTERSANPDLDFPVALSTAQGRGK</sequence>
<dbReference type="PANTHER" id="PTHR19879:SF9">
    <property type="entry name" value="TRANSCRIPTION INITIATION FACTOR TFIID SUBUNIT 5"/>
    <property type="match status" value="1"/>
</dbReference>
<keyword evidence="1" id="KW-0853">WD repeat</keyword>
<dbReference type="PANTHER" id="PTHR19879">
    <property type="entry name" value="TRANSCRIPTION INITIATION FACTOR TFIID"/>
    <property type="match status" value="1"/>
</dbReference>
<accession>A0A1Y2K5H2</accession>
<keyword evidence="5" id="KW-1185">Reference proteome</keyword>
<dbReference type="SMART" id="SM00320">
    <property type="entry name" value="WD40"/>
    <property type="match status" value="4"/>
</dbReference>
<feature type="repeat" description="WD" evidence="1">
    <location>
        <begin position="473"/>
        <end position="514"/>
    </location>
</feature>
<name>A0A1Y2K5H2_9PROT</name>
<evidence type="ECO:0000259" key="3">
    <source>
        <dbReference type="Pfam" id="PF00656"/>
    </source>
</evidence>
<dbReference type="InterPro" id="IPR011600">
    <property type="entry name" value="Pept_C14_caspase"/>
</dbReference>
<dbReference type="Gene3D" id="2.130.10.10">
    <property type="entry name" value="YVTN repeat-like/Quinoprotein amine dehydrogenase"/>
    <property type="match status" value="2"/>
</dbReference>
<dbReference type="PROSITE" id="PS50294">
    <property type="entry name" value="WD_REPEATS_REGION"/>
    <property type="match status" value="1"/>
</dbReference>
<evidence type="ECO:0000256" key="2">
    <source>
        <dbReference type="SAM" id="MobiDB-lite"/>
    </source>
</evidence>
<dbReference type="GO" id="GO:0006508">
    <property type="term" value="P:proteolysis"/>
    <property type="evidence" value="ECO:0007669"/>
    <property type="project" value="InterPro"/>
</dbReference>
<feature type="region of interest" description="Disordered" evidence="2">
    <location>
        <begin position="999"/>
        <end position="1025"/>
    </location>
</feature>
<dbReference type="PROSITE" id="PS50082">
    <property type="entry name" value="WD_REPEATS_2"/>
    <property type="match status" value="1"/>
</dbReference>
<evidence type="ECO:0000256" key="1">
    <source>
        <dbReference type="PROSITE-ProRule" id="PRU00221"/>
    </source>
</evidence>
<organism evidence="4 5">
    <name type="scientific">Magnetofaba australis IT-1</name>
    <dbReference type="NCBI Taxonomy" id="1434232"/>
    <lineage>
        <taxon>Bacteria</taxon>
        <taxon>Pseudomonadati</taxon>
        <taxon>Pseudomonadota</taxon>
        <taxon>Magnetococcia</taxon>
        <taxon>Magnetococcales</taxon>
        <taxon>Magnetococcaceae</taxon>
        <taxon>Magnetofaba</taxon>
    </lineage>
</organism>
<dbReference type="STRING" id="1434232.MAIT1_02880"/>
<protein>
    <recommendedName>
        <fullName evidence="3">Peptidase C14 caspase domain-containing protein</fullName>
    </recommendedName>
</protein>
<dbReference type="AlphaFoldDB" id="A0A1Y2K5H2"/>
<dbReference type="InterPro" id="IPR011047">
    <property type="entry name" value="Quinoprotein_ADH-like_sf"/>
</dbReference>
<reference evidence="4 5" key="1">
    <citation type="journal article" date="2016" name="BMC Genomics">
        <title>Combined genomic and structural analyses of a cultured magnetotactic bacterium reveals its niche adaptation to a dynamic environment.</title>
        <authorList>
            <person name="Araujo A.C."/>
            <person name="Morillo V."/>
            <person name="Cypriano J."/>
            <person name="Teixeira L.C."/>
            <person name="Leao P."/>
            <person name="Lyra S."/>
            <person name="Almeida L.G."/>
            <person name="Bazylinski D.A."/>
            <person name="Vasconcellos A.T."/>
            <person name="Abreu F."/>
            <person name="Lins U."/>
        </authorList>
    </citation>
    <scope>NUCLEOTIDE SEQUENCE [LARGE SCALE GENOMIC DNA]</scope>
    <source>
        <strain evidence="4 5">IT-1</strain>
    </source>
</reference>
<comment type="caution">
    <text evidence="4">The sequence shown here is derived from an EMBL/GenBank/DDBJ whole genome shotgun (WGS) entry which is preliminary data.</text>
</comment>
<dbReference type="SUPFAM" id="SSF52129">
    <property type="entry name" value="Caspase-like"/>
    <property type="match status" value="1"/>
</dbReference>
<dbReference type="Pfam" id="PF00656">
    <property type="entry name" value="Peptidase_C14"/>
    <property type="match status" value="1"/>
</dbReference>
<gene>
    <name evidence="4" type="ORF">MAIT1_02880</name>
</gene>
<evidence type="ECO:0000313" key="5">
    <source>
        <dbReference type="Proteomes" id="UP000194003"/>
    </source>
</evidence>
<dbReference type="SUPFAM" id="SSF50998">
    <property type="entry name" value="Quinoprotein alcohol dehydrogenase-like"/>
    <property type="match status" value="1"/>
</dbReference>
<dbReference type="InterPro" id="IPR015943">
    <property type="entry name" value="WD40/YVTN_repeat-like_dom_sf"/>
</dbReference>
<dbReference type="InterPro" id="IPR001680">
    <property type="entry name" value="WD40_rpt"/>
</dbReference>
<dbReference type="Pfam" id="PF00400">
    <property type="entry name" value="WD40"/>
    <property type="match status" value="1"/>
</dbReference>
<evidence type="ECO:0000313" key="4">
    <source>
        <dbReference type="EMBL" id="OSM04790.1"/>
    </source>
</evidence>
<proteinExistence type="predicted"/>
<dbReference type="EMBL" id="LVJN01000018">
    <property type="protein sequence ID" value="OSM04790.1"/>
    <property type="molecule type" value="Genomic_DNA"/>
</dbReference>
<dbReference type="InterPro" id="IPR029030">
    <property type="entry name" value="Caspase-like_dom_sf"/>
</dbReference>
<dbReference type="Proteomes" id="UP000194003">
    <property type="component" value="Unassembled WGS sequence"/>
</dbReference>